<keyword evidence="3" id="KW-1185">Reference proteome</keyword>
<protein>
    <submittedName>
        <fullName evidence="2">Uncharacterized protein</fullName>
    </submittedName>
</protein>
<dbReference type="AlphaFoldDB" id="A0A8K0JFL3"/>
<comment type="caution">
    <text evidence="2">The sequence shown here is derived from an EMBL/GenBank/DDBJ whole genome shotgun (WGS) entry which is preliminary data.</text>
</comment>
<dbReference type="EMBL" id="JABELV010000187">
    <property type="protein sequence ID" value="KAG7528381.1"/>
    <property type="molecule type" value="Genomic_DNA"/>
</dbReference>
<gene>
    <name evidence="2" type="ORF">FFLO_06197</name>
</gene>
<dbReference type="Proteomes" id="UP000812966">
    <property type="component" value="Unassembled WGS sequence"/>
</dbReference>
<accession>A0A8K0JFL3</accession>
<feature type="compositionally biased region" description="Polar residues" evidence="1">
    <location>
        <begin position="389"/>
        <end position="411"/>
    </location>
</feature>
<organism evidence="2 3">
    <name type="scientific">Filobasidium floriforme</name>
    <dbReference type="NCBI Taxonomy" id="5210"/>
    <lineage>
        <taxon>Eukaryota</taxon>
        <taxon>Fungi</taxon>
        <taxon>Dikarya</taxon>
        <taxon>Basidiomycota</taxon>
        <taxon>Agaricomycotina</taxon>
        <taxon>Tremellomycetes</taxon>
        <taxon>Filobasidiales</taxon>
        <taxon>Filobasidiaceae</taxon>
        <taxon>Filobasidium</taxon>
    </lineage>
</organism>
<evidence type="ECO:0000256" key="1">
    <source>
        <dbReference type="SAM" id="MobiDB-lite"/>
    </source>
</evidence>
<reference evidence="2" key="1">
    <citation type="submission" date="2020-04" db="EMBL/GenBank/DDBJ databases">
        <title>Analysis of mating type loci in Filobasidium floriforme.</title>
        <authorList>
            <person name="Nowrousian M."/>
        </authorList>
    </citation>
    <scope>NUCLEOTIDE SEQUENCE</scope>
    <source>
        <strain evidence="2">CBS 6242</strain>
    </source>
</reference>
<sequence>MFPPTTRRSPSPPSVPMSTSAYALNVRQHPRTTLFSNTVPSPPPGLFRTTLPAPPPGLPIRNSVAAPRTGMQSPPRFVAARAQSQTQSQPQAQTNAVRRGSQEKVVPAQVSRQEVIRQTEPVRIGEEEEEGASLDDLLMSNLSPSTELNRAVAFSVAESALEGDSEDDGIDIDHRIRMLERRMTNSLVPKPTTLSAAAPIFQFNPKVTLPWEEAEAKKVGMDVLSYQRKQMHVSQGVVFRPAEPMSSIKIDTSSLDEEKPRKTLSHSRSRSDIPSIAAKANNEFVLNTPIQPSGSFAAPEPEKDVQTEQEAIALLPPPRCITPLPFKRPSFAEAMLMPGFKSGMPPTLAEISARYKAGRARSSTSGSGSDKENKAFTDDWPARPKRYSLDSTDSMSEQSFGENGSTSTSGPSLPATPRKSRLPAFLQHARTNSTGSSGSDDVILYSPTKSISFMDELCNQVPQTPESTYPVLKVTPPSVENVLKPKSALKTKSGGPMQVMLEDGEDCSMPTFGGEVNKHANGLMSLDTLSSLPTITCTPATAPGIAVSPLAMLEAQVKQNQRVEKRQERAQIMLSTLQRRNRAPGVAA</sequence>
<evidence type="ECO:0000313" key="3">
    <source>
        <dbReference type="Proteomes" id="UP000812966"/>
    </source>
</evidence>
<feature type="region of interest" description="Disordered" evidence="1">
    <location>
        <begin position="359"/>
        <end position="418"/>
    </location>
</feature>
<feature type="compositionally biased region" description="Low complexity" evidence="1">
    <location>
        <begin position="83"/>
        <end position="96"/>
    </location>
</feature>
<feature type="region of interest" description="Disordered" evidence="1">
    <location>
        <begin position="249"/>
        <end position="271"/>
    </location>
</feature>
<name>A0A8K0JFL3_9TREE</name>
<feature type="compositionally biased region" description="Basic and acidic residues" evidence="1">
    <location>
        <begin position="369"/>
        <end position="382"/>
    </location>
</feature>
<feature type="region of interest" description="Disordered" evidence="1">
    <location>
        <begin position="31"/>
        <end position="57"/>
    </location>
</feature>
<feature type="region of interest" description="Disordered" evidence="1">
    <location>
        <begin position="83"/>
        <end position="104"/>
    </location>
</feature>
<evidence type="ECO:0000313" key="2">
    <source>
        <dbReference type="EMBL" id="KAG7528381.1"/>
    </source>
</evidence>
<proteinExistence type="predicted"/>